<keyword evidence="9" id="KW-1185">Reference proteome</keyword>
<dbReference type="EC" id="2.3.1.225" evidence="7"/>
<dbReference type="Pfam" id="PF01529">
    <property type="entry name" value="DHHC"/>
    <property type="match status" value="1"/>
</dbReference>
<comment type="similarity">
    <text evidence="7">Belongs to the DHHC palmitoyltransferase family.</text>
</comment>
<feature type="transmembrane region" description="Helical" evidence="7">
    <location>
        <begin position="34"/>
        <end position="61"/>
    </location>
</feature>
<keyword evidence="6 7" id="KW-0012">Acyltransferase</keyword>
<dbReference type="PROSITE" id="PS50216">
    <property type="entry name" value="DHHC"/>
    <property type="match status" value="1"/>
</dbReference>
<feature type="transmembrane region" description="Helical" evidence="7">
    <location>
        <begin position="168"/>
        <end position="189"/>
    </location>
</feature>
<dbReference type="GeneID" id="101858732"/>
<keyword evidence="4 7" id="KW-1133">Transmembrane helix</keyword>
<dbReference type="InterPro" id="IPR001594">
    <property type="entry name" value="Palmitoyltrfase_DHHC"/>
</dbReference>
<evidence type="ECO:0000259" key="8">
    <source>
        <dbReference type="Pfam" id="PF01529"/>
    </source>
</evidence>
<feature type="domain" description="Palmitoyltransferase DHHC" evidence="8">
    <location>
        <begin position="123"/>
        <end position="262"/>
    </location>
</feature>
<organism evidence="9 10">
    <name type="scientific">Aplysia californica</name>
    <name type="common">California sea hare</name>
    <dbReference type="NCBI Taxonomy" id="6500"/>
    <lineage>
        <taxon>Eukaryota</taxon>
        <taxon>Metazoa</taxon>
        <taxon>Spiralia</taxon>
        <taxon>Lophotrochozoa</taxon>
        <taxon>Mollusca</taxon>
        <taxon>Gastropoda</taxon>
        <taxon>Heterobranchia</taxon>
        <taxon>Euthyneura</taxon>
        <taxon>Tectipleura</taxon>
        <taxon>Aplysiida</taxon>
        <taxon>Aplysioidea</taxon>
        <taxon>Aplysiidae</taxon>
        <taxon>Aplysia</taxon>
    </lineage>
</organism>
<feature type="transmembrane region" description="Helical" evidence="7">
    <location>
        <begin position="229"/>
        <end position="251"/>
    </location>
</feature>
<keyword evidence="2 7" id="KW-0808">Transferase</keyword>
<evidence type="ECO:0000256" key="7">
    <source>
        <dbReference type="RuleBase" id="RU079119"/>
    </source>
</evidence>
<evidence type="ECO:0000256" key="1">
    <source>
        <dbReference type="ARBA" id="ARBA00004141"/>
    </source>
</evidence>
<feature type="transmembrane region" description="Helical" evidence="7">
    <location>
        <begin position="201"/>
        <end position="222"/>
    </location>
</feature>
<proteinExistence type="inferred from homology"/>
<evidence type="ECO:0000313" key="10">
    <source>
        <dbReference type="RefSeq" id="XP_005106368.1"/>
    </source>
</evidence>
<evidence type="ECO:0000313" key="9">
    <source>
        <dbReference type="Proteomes" id="UP000694888"/>
    </source>
</evidence>
<dbReference type="InterPro" id="IPR039859">
    <property type="entry name" value="PFA4/ZDH16/20/ERF2-like"/>
</dbReference>
<sequence>MQRRQQLGREEVTLKEKLAEHYAKRDFQAKKQSASTVGVSFSVGMMVTLAIEGLTVLIPSYYVDRSTGQYTSFFYIAECIVIWLFLEAVGNWWLTYYDVLNRVTKETKDLHFPGHANTPPGWKNCVTCMLDAPPRSHHCTLCNHCILKRDHHCFFTGSCVGYHNQRHFFIFCIYIVLASGSAAFMQISYLTAQFPLFTKEAVFYIPVVAIWQMITGATSFANVFILIHLYLTIFCFGAGLFFLGWETLVIWRGQTSYEAWKQIMVYRQSSVFSNFYSVFGNPLNIMLCILVPVRITSPGDGVKWAIQPKSEKGH</sequence>
<dbReference type="PANTHER" id="PTHR12246">
    <property type="entry name" value="PALMITOYLTRANSFERASE ZDHHC16"/>
    <property type="match status" value="1"/>
</dbReference>
<dbReference type="RefSeq" id="XP_005106368.1">
    <property type="nucleotide sequence ID" value="XM_005106311.3"/>
</dbReference>
<evidence type="ECO:0000256" key="4">
    <source>
        <dbReference type="ARBA" id="ARBA00022989"/>
    </source>
</evidence>
<keyword evidence="5 7" id="KW-0472">Membrane</keyword>
<reference evidence="10" key="1">
    <citation type="submission" date="2025-08" db="UniProtKB">
        <authorList>
            <consortium name="RefSeq"/>
        </authorList>
    </citation>
    <scope>IDENTIFICATION</scope>
</reference>
<comment type="catalytic activity">
    <reaction evidence="7">
        <text>L-cysteinyl-[protein] + hexadecanoyl-CoA = S-hexadecanoyl-L-cysteinyl-[protein] + CoA</text>
        <dbReference type="Rhea" id="RHEA:36683"/>
        <dbReference type="Rhea" id="RHEA-COMP:10131"/>
        <dbReference type="Rhea" id="RHEA-COMP:11032"/>
        <dbReference type="ChEBI" id="CHEBI:29950"/>
        <dbReference type="ChEBI" id="CHEBI:57287"/>
        <dbReference type="ChEBI" id="CHEBI:57379"/>
        <dbReference type="ChEBI" id="CHEBI:74151"/>
        <dbReference type="EC" id="2.3.1.225"/>
    </reaction>
</comment>
<comment type="subcellular location">
    <subcellularLocation>
        <location evidence="1">Membrane</location>
        <topology evidence="1">Multi-pass membrane protein</topology>
    </subcellularLocation>
</comment>
<evidence type="ECO:0000256" key="5">
    <source>
        <dbReference type="ARBA" id="ARBA00023136"/>
    </source>
</evidence>
<protein>
    <recommendedName>
        <fullName evidence="7">Palmitoyltransferase</fullName>
        <ecNumber evidence="7">2.3.1.225</ecNumber>
    </recommendedName>
</protein>
<comment type="domain">
    <text evidence="7">The DHHC domain is required for palmitoyltransferase activity.</text>
</comment>
<feature type="transmembrane region" description="Helical" evidence="7">
    <location>
        <begin position="73"/>
        <end position="94"/>
    </location>
</feature>
<feature type="transmembrane region" description="Helical" evidence="7">
    <location>
        <begin position="271"/>
        <end position="293"/>
    </location>
</feature>
<evidence type="ECO:0000256" key="6">
    <source>
        <dbReference type="ARBA" id="ARBA00023315"/>
    </source>
</evidence>
<accession>A0ABM0K182</accession>
<evidence type="ECO:0000256" key="3">
    <source>
        <dbReference type="ARBA" id="ARBA00022692"/>
    </source>
</evidence>
<evidence type="ECO:0000256" key="2">
    <source>
        <dbReference type="ARBA" id="ARBA00022679"/>
    </source>
</evidence>
<keyword evidence="3 7" id="KW-0812">Transmembrane</keyword>
<dbReference type="Proteomes" id="UP000694888">
    <property type="component" value="Unplaced"/>
</dbReference>
<gene>
    <name evidence="10" type="primary">LOC101858732</name>
</gene>
<name>A0ABM0K182_APLCA</name>